<dbReference type="InterPro" id="IPR050703">
    <property type="entry name" value="Flavin_MAO"/>
</dbReference>
<dbReference type="EMBL" id="JAVRHV010000001">
    <property type="protein sequence ID" value="MDT0551722.1"/>
    <property type="molecule type" value="Genomic_DNA"/>
</dbReference>
<dbReference type="Gene3D" id="3.50.50.60">
    <property type="entry name" value="FAD/NAD(P)-binding domain"/>
    <property type="match status" value="1"/>
</dbReference>
<evidence type="ECO:0000313" key="2">
    <source>
        <dbReference type="Proteomes" id="UP001252186"/>
    </source>
</evidence>
<dbReference type="InterPro" id="IPR036188">
    <property type="entry name" value="FAD/NAD-bd_sf"/>
</dbReference>
<dbReference type="SUPFAM" id="SSF51905">
    <property type="entry name" value="FAD/NAD(P)-binding domain"/>
    <property type="match status" value="1"/>
</dbReference>
<keyword evidence="2" id="KW-1185">Reference proteome</keyword>
<organism evidence="1 2">
    <name type="scientific">Urechidicola vernalis</name>
    <dbReference type="NCBI Taxonomy" id="3075600"/>
    <lineage>
        <taxon>Bacteria</taxon>
        <taxon>Pseudomonadati</taxon>
        <taxon>Bacteroidota</taxon>
        <taxon>Flavobacteriia</taxon>
        <taxon>Flavobacteriales</taxon>
        <taxon>Flavobacteriaceae</taxon>
        <taxon>Urechidicola</taxon>
    </lineage>
</organism>
<dbReference type="Pfam" id="PF13450">
    <property type="entry name" value="NAD_binding_8"/>
    <property type="match status" value="1"/>
</dbReference>
<accession>A0ABU2Y0M8</accession>
<evidence type="ECO:0000313" key="1">
    <source>
        <dbReference type="EMBL" id="MDT0551722.1"/>
    </source>
</evidence>
<dbReference type="PANTHER" id="PTHR43563:SF1">
    <property type="entry name" value="AMINE OXIDASE [FLAVIN-CONTAINING] B"/>
    <property type="match status" value="1"/>
</dbReference>
<dbReference type="Proteomes" id="UP001252186">
    <property type="component" value="Unassembled WGS sequence"/>
</dbReference>
<sequence>MKKSDEQLGMNKSIARRDFIQATALTSLGLMLSTSCVFTNKEKESLVKDYPPLKTGMRGSHDGSYETAHALARQGVQFKNPVDTDEYYDLIIVGAGISGLTAAYEYRKKFGDESKILILDNHDDFGGHAKRNEFDQSSCMRLSWGGTMNLEYTSFSQPVLDFIAELGIDVNALHKKIKFDYGNDKPAIWFDKDTFGENILIPGFSMYSRNEDVIDQIDKFPLSEQGIEALKAFYTKDDNVLEGLSEKEIENVLYKTSYTDFLEQHCQLPKEVVELFIKATDGYWGVQPHSLSVAEAVSAWLPGDHRIGESGKEVRGNNESEEVAMFPDGNASIARLLVCSLIPDVCPETTAKTIAMAEFDYSKLDLPNNATKIRLSSTVVNAKNEANEVAVTYVKNGKTIRIRSKHSVLACYHAIIPHICPELPDHQKKAQQYQVKHPMLVTNVLVKNSTALDALGISGAYCPGRMHAKVFMTKGVNTVGYQPDYNKDEAVPLMFWGMMEPPARDIPIHAQLRGARMTLFQKKFEDFEREVRTVLDGLLGPAGFDVAEDILAITVNRWSHGYSYSYLDLWDKKYKLSEAPHEIARQPIGNISIANCDAAASAYSQAAIEEAFRAVRELK</sequence>
<name>A0ABU2Y0M8_9FLAO</name>
<reference evidence="1 2" key="1">
    <citation type="submission" date="2023-09" db="EMBL/GenBank/DDBJ databases">
        <authorList>
            <person name="Rey-Velasco X."/>
        </authorList>
    </citation>
    <scope>NUCLEOTIDE SEQUENCE [LARGE SCALE GENOMIC DNA]</scope>
    <source>
        <strain evidence="1 2">P050</strain>
    </source>
</reference>
<proteinExistence type="predicted"/>
<dbReference type="PANTHER" id="PTHR43563">
    <property type="entry name" value="AMINE OXIDASE"/>
    <property type="match status" value="1"/>
</dbReference>
<protein>
    <submittedName>
        <fullName evidence="1">NAD(P)-binding protein</fullName>
    </submittedName>
</protein>
<comment type="caution">
    <text evidence="1">The sequence shown here is derived from an EMBL/GenBank/DDBJ whole genome shotgun (WGS) entry which is preliminary data.</text>
</comment>
<gene>
    <name evidence="1" type="ORF">RM519_00565</name>
</gene>
<dbReference type="RefSeq" id="WP_311591507.1">
    <property type="nucleotide sequence ID" value="NZ_JAVRHV010000001.1"/>
</dbReference>